<keyword evidence="3" id="KW-1185">Reference proteome</keyword>
<accession>A0ABQ7S8R4</accession>
<proteinExistence type="predicted"/>
<reference evidence="2 3" key="1">
    <citation type="submission" date="2020-10" db="EMBL/GenBank/DDBJ databases">
        <authorList>
            <person name="Klimov P.B."/>
            <person name="Dyachkov S.M."/>
            <person name="Chetverikov P.E."/>
        </authorList>
    </citation>
    <scope>NUCLEOTIDE SEQUENCE [LARGE SCALE GENOMIC DNA]</scope>
    <source>
        <strain evidence="2">BMOC 18-1129-001#AD2665</strain>
        <tissue evidence="2">Entire mites</tissue>
    </source>
</reference>
<feature type="transmembrane region" description="Helical" evidence="1">
    <location>
        <begin position="49"/>
        <end position="68"/>
    </location>
</feature>
<evidence type="ECO:0000313" key="2">
    <source>
        <dbReference type="EMBL" id="KAG9509766.1"/>
    </source>
</evidence>
<name>A0ABQ7S8R4_9ACAR</name>
<sequence>MLQSSVKCVAGSKKFVRTSINNNNHEKSNSMTSCNHYNQNVNGINQQRLLFLLLVLPSLLFVFAIVSFHTRTVLCNVTTHRLSYQTLGLTSVPLGWGGQCEVNSIATASSSPSSSSSSSSAAAACTKFSDLSVPDNPLFANQSDERSVEYQLNLANNQISTLLDDSFLALAQPIVSL</sequence>
<keyword evidence="1" id="KW-1133">Transmembrane helix</keyword>
<comment type="caution">
    <text evidence="2">The sequence shown here is derived from an EMBL/GenBank/DDBJ whole genome shotgun (WGS) entry which is preliminary data.</text>
</comment>
<dbReference type="Proteomes" id="UP000825002">
    <property type="component" value="Unassembled WGS sequence"/>
</dbReference>
<keyword evidence="1" id="KW-0472">Membrane</keyword>
<dbReference type="EMBL" id="JAIFTH010000343">
    <property type="protein sequence ID" value="KAG9509766.1"/>
    <property type="molecule type" value="Genomic_DNA"/>
</dbReference>
<gene>
    <name evidence="2" type="ORF">GZH46_01703</name>
</gene>
<protein>
    <submittedName>
        <fullName evidence="2">Uncharacterized protein</fullName>
    </submittedName>
</protein>
<evidence type="ECO:0000313" key="3">
    <source>
        <dbReference type="Proteomes" id="UP000825002"/>
    </source>
</evidence>
<evidence type="ECO:0000256" key="1">
    <source>
        <dbReference type="SAM" id="Phobius"/>
    </source>
</evidence>
<keyword evidence="1" id="KW-0812">Transmembrane</keyword>
<organism evidence="2 3">
    <name type="scientific">Fragariocoptes setiger</name>
    <dbReference type="NCBI Taxonomy" id="1670756"/>
    <lineage>
        <taxon>Eukaryota</taxon>
        <taxon>Metazoa</taxon>
        <taxon>Ecdysozoa</taxon>
        <taxon>Arthropoda</taxon>
        <taxon>Chelicerata</taxon>
        <taxon>Arachnida</taxon>
        <taxon>Acari</taxon>
        <taxon>Acariformes</taxon>
        <taxon>Trombidiformes</taxon>
        <taxon>Prostigmata</taxon>
        <taxon>Eupodina</taxon>
        <taxon>Eriophyoidea</taxon>
        <taxon>Phytoptidae</taxon>
        <taxon>Fragariocoptes</taxon>
    </lineage>
</organism>